<reference evidence="1" key="2">
    <citation type="submission" date="2020-11" db="EMBL/GenBank/DDBJ databases">
        <authorList>
            <person name="McCartney M.A."/>
            <person name="Auch B."/>
            <person name="Kono T."/>
            <person name="Mallez S."/>
            <person name="Becker A."/>
            <person name="Gohl D.M."/>
            <person name="Silverstein K.A.T."/>
            <person name="Koren S."/>
            <person name="Bechman K.B."/>
            <person name="Herman A."/>
            <person name="Abrahante J.E."/>
            <person name="Garbe J."/>
        </authorList>
    </citation>
    <scope>NUCLEOTIDE SEQUENCE</scope>
    <source>
        <strain evidence="1">Duluth1</strain>
        <tissue evidence="1">Whole animal</tissue>
    </source>
</reference>
<keyword evidence="2" id="KW-1185">Reference proteome</keyword>
<name>A0A9D4MN82_DREPO</name>
<evidence type="ECO:0000313" key="2">
    <source>
        <dbReference type="Proteomes" id="UP000828390"/>
    </source>
</evidence>
<evidence type="ECO:0000313" key="1">
    <source>
        <dbReference type="EMBL" id="KAH3879533.1"/>
    </source>
</evidence>
<dbReference type="AlphaFoldDB" id="A0A9D4MN82"/>
<gene>
    <name evidence="1" type="ORF">DPMN_003436</name>
</gene>
<organism evidence="1 2">
    <name type="scientific">Dreissena polymorpha</name>
    <name type="common">Zebra mussel</name>
    <name type="synonym">Mytilus polymorpha</name>
    <dbReference type="NCBI Taxonomy" id="45954"/>
    <lineage>
        <taxon>Eukaryota</taxon>
        <taxon>Metazoa</taxon>
        <taxon>Spiralia</taxon>
        <taxon>Lophotrochozoa</taxon>
        <taxon>Mollusca</taxon>
        <taxon>Bivalvia</taxon>
        <taxon>Autobranchia</taxon>
        <taxon>Heteroconchia</taxon>
        <taxon>Euheterodonta</taxon>
        <taxon>Imparidentia</taxon>
        <taxon>Neoheterodontei</taxon>
        <taxon>Myida</taxon>
        <taxon>Dreissenoidea</taxon>
        <taxon>Dreissenidae</taxon>
        <taxon>Dreissena</taxon>
    </lineage>
</organism>
<sequence length="59" mass="6436">MLLLLCEHGLVARIPWVADCHQTMICGDCCIGVPLAVKRVTSKALGTKWALESEVRPTT</sequence>
<dbReference type="EMBL" id="JAIWYP010000001">
    <property type="protein sequence ID" value="KAH3879533.1"/>
    <property type="molecule type" value="Genomic_DNA"/>
</dbReference>
<comment type="caution">
    <text evidence="1">The sequence shown here is derived from an EMBL/GenBank/DDBJ whole genome shotgun (WGS) entry which is preliminary data.</text>
</comment>
<dbReference type="Proteomes" id="UP000828390">
    <property type="component" value="Unassembled WGS sequence"/>
</dbReference>
<proteinExistence type="predicted"/>
<protein>
    <submittedName>
        <fullName evidence="1">Uncharacterized protein</fullName>
    </submittedName>
</protein>
<accession>A0A9D4MN82</accession>
<reference evidence="1" key="1">
    <citation type="journal article" date="2019" name="bioRxiv">
        <title>The Genome of the Zebra Mussel, Dreissena polymorpha: A Resource for Invasive Species Research.</title>
        <authorList>
            <person name="McCartney M.A."/>
            <person name="Auch B."/>
            <person name="Kono T."/>
            <person name="Mallez S."/>
            <person name="Zhang Y."/>
            <person name="Obille A."/>
            <person name="Becker A."/>
            <person name="Abrahante J.E."/>
            <person name="Garbe J."/>
            <person name="Badalamenti J.P."/>
            <person name="Herman A."/>
            <person name="Mangelson H."/>
            <person name="Liachko I."/>
            <person name="Sullivan S."/>
            <person name="Sone E.D."/>
            <person name="Koren S."/>
            <person name="Silverstein K.A.T."/>
            <person name="Beckman K.B."/>
            <person name="Gohl D.M."/>
        </authorList>
    </citation>
    <scope>NUCLEOTIDE SEQUENCE</scope>
    <source>
        <strain evidence="1">Duluth1</strain>
        <tissue evidence="1">Whole animal</tissue>
    </source>
</reference>